<comment type="caution">
    <text evidence="3">The sequence shown here is derived from an EMBL/GenBank/DDBJ whole genome shotgun (WGS) entry which is preliminary data.</text>
</comment>
<feature type="region of interest" description="Disordered" evidence="1">
    <location>
        <begin position="263"/>
        <end position="316"/>
    </location>
</feature>
<evidence type="ECO:0000313" key="3">
    <source>
        <dbReference type="EMBL" id="KGF34860.1"/>
    </source>
</evidence>
<proteinExistence type="predicted"/>
<dbReference type="OrthoDB" id="678784at2"/>
<evidence type="ECO:0000259" key="2">
    <source>
        <dbReference type="Pfam" id="PF14129"/>
    </source>
</evidence>
<reference evidence="3 4" key="1">
    <citation type="submission" date="2014-07" db="EMBL/GenBank/DDBJ databases">
        <authorList>
            <person name="McCorrison J."/>
            <person name="Sanka R."/>
            <person name="Torralba M."/>
            <person name="Gillis M."/>
            <person name="Haft D.H."/>
            <person name="Methe B."/>
            <person name="Sutton G."/>
            <person name="Nelson K.E."/>
        </authorList>
    </citation>
    <scope>NUCLEOTIDE SEQUENCE [LARGE SCALE GENOMIC DNA]</scope>
    <source>
        <strain evidence="3 4">DNF00853</strain>
    </source>
</reference>
<protein>
    <recommendedName>
        <fullName evidence="2">DUF4296 domain-containing protein</fullName>
    </recommendedName>
</protein>
<dbReference type="EMBL" id="JRNN01000063">
    <property type="protein sequence ID" value="KGF34860.1"/>
    <property type="molecule type" value="Genomic_DNA"/>
</dbReference>
<gene>
    <name evidence="3" type="ORF">HMPREF2137_05695</name>
</gene>
<evidence type="ECO:0000256" key="1">
    <source>
        <dbReference type="SAM" id="MobiDB-lite"/>
    </source>
</evidence>
<feature type="compositionally biased region" description="Basic and acidic residues" evidence="1">
    <location>
        <begin position="279"/>
        <end position="288"/>
    </location>
</feature>
<dbReference type="Pfam" id="PF14129">
    <property type="entry name" value="DUF4296"/>
    <property type="match status" value="1"/>
</dbReference>
<sequence length="316" mass="35443">MKNHMSDQSSKYYLLFAFFLLAMVSCTPSVPDRYIQPDKMEDILYDYHIADAMYQSNSGEATTMIAYKTAVLKKNGVSEAEFDSSMVYYTRHTRLLQKIYESLSTRLSKEALALGASASEINQYSLNSANGDTTNVWMGERSIVFSPYRPFNLSSFTLKTDTTYKAGDNLWLNFDTQFIYQDGSREAVAMLSVKFNNDSVSSQHVYVSTPNHYTLQISDDKHVGIKEIKGYFILNKGNSSDAYSTTFKLMIISNISLIRIHAPKPKRTGEAPADSTSSDTRHKGENDSLKSSLPTSASSQRMQNVNEKVPASATIR</sequence>
<accession>A0A095ZJE3</accession>
<dbReference type="Proteomes" id="UP000029556">
    <property type="component" value="Unassembled WGS sequence"/>
</dbReference>
<evidence type="ECO:0000313" key="4">
    <source>
        <dbReference type="Proteomes" id="UP000029556"/>
    </source>
</evidence>
<feature type="compositionally biased region" description="Low complexity" evidence="1">
    <location>
        <begin position="289"/>
        <end position="299"/>
    </location>
</feature>
<dbReference type="AlphaFoldDB" id="A0A095ZJE3"/>
<name>A0A095ZJE3_9BACT</name>
<feature type="domain" description="DUF4296" evidence="2">
    <location>
        <begin position="31"/>
        <end position="110"/>
    </location>
</feature>
<dbReference type="PROSITE" id="PS51257">
    <property type="entry name" value="PROKAR_LIPOPROTEIN"/>
    <property type="match status" value="1"/>
</dbReference>
<dbReference type="InterPro" id="IPR025381">
    <property type="entry name" value="DUF4296"/>
</dbReference>
<organism evidence="3 4">
    <name type="scientific">Hoylesella buccalis DNF00853</name>
    <dbReference type="NCBI Taxonomy" id="1401074"/>
    <lineage>
        <taxon>Bacteria</taxon>
        <taxon>Pseudomonadati</taxon>
        <taxon>Bacteroidota</taxon>
        <taxon>Bacteroidia</taxon>
        <taxon>Bacteroidales</taxon>
        <taxon>Prevotellaceae</taxon>
        <taxon>Hoylesella</taxon>
    </lineage>
</organism>